<evidence type="ECO:0000313" key="12">
    <source>
        <dbReference type="EMBL" id="KAK1740193.1"/>
    </source>
</evidence>
<comment type="caution">
    <text evidence="12">The sequence shown here is derived from an EMBL/GenBank/DDBJ whole genome shotgun (WGS) entry which is preliminary data.</text>
</comment>
<gene>
    <name evidence="12" type="ORF">QTG54_009143</name>
</gene>
<feature type="transmembrane region" description="Helical" evidence="11">
    <location>
        <begin position="418"/>
        <end position="436"/>
    </location>
</feature>
<evidence type="ECO:0000256" key="1">
    <source>
        <dbReference type="ARBA" id="ARBA00004127"/>
    </source>
</evidence>
<evidence type="ECO:0000256" key="10">
    <source>
        <dbReference type="SAM" id="MobiDB-lite"/>
    </source>
</evidence>
<dbReference type="Pfam" id="PF07787">
    <property type="entry name" value="TMEM43"/>
    <property type="match status" value="2"/>
</dbReference>
<dbReference type="AlphaFoldDB" id="A0AAD8Y6Q4"/>
<evidence type="ECO:0000256" key="3">
    <source>
        <dbReference type="ARBA" id="ARBA00004586"/>
    </source>
</evidence>
<dbReference type="GO" id="GO:0005637">
    <property type="term" value="C:nuclear inner membrane"/>
    <property type="evidence" value="ECO:0007669"/>
    <property type="project" value="TreeGrafter"/>
</dbReference>
<dbReference type="EMBL" id="JATAAI010000016">
    <property type="protein sequence ID" value="KAK1740193.1"/>
    <property type="molecule type" value="Genomic_DNA"/>
</dbReference>
<keyword evidence="9" id="KW-0539">Nucleus</keyword>
<dbReference type="GO" id="GO:0071763">
    <property type="term" value="P:nuclear membrane organization"/>
    <property type="evidence" value="ECO:0007669"/>
    <property type="project" value="TreeGrafter"/>
</dbReference>
<proteinExistence type="inferred from homology"/>
<keyword evidence="8 11" id="KW-0472">Membrane</keyword>
<evidence type="ECO:0000256" key="6">
    <source>
        <dbReference type="ARBA" id="ARBA00022824"/>
    </source>
</evidence>
<name>A0AAD8Y6Q4_9STRA</name>
<dbReference type="Proteomes" id="UP001224775">
    <property type="component" value="Unassembled WGS sequence"/>
</dbReference>
<dbReference type="PANTHER" id="PTHR13416">
    <property type="match status" value="1"/>
</dbReference>
<feature type="compositionally biased region" description="Low complexity" evidence="10">
    <location>
        <begin position="218"/>
        <end position="230"/>
    </location>
</feature>
<evidence type="ECO:0000256" key="2">
    <source>
        <dbReference type="ARBA" id="ARBA00004259"/>
    </source>
</evidence>
<evidence type="ECO:0000256" key="7">
    <source>
        <dbReference type="ARBA" id="ARBA00022989"/>
    </source>
</evidence>
<evidence type="ECO:0000256" key="5">
    <source>
        <dbReference type="ARBA" id="ARBA00022692"/>
    </source>
</evidence>
<keyword evidence="5 11" id="KW-0812">Transmembrane</keyword>
<evidence type="ECO:0000256" key="11">
    <source>
        <dbReference type="SAM" id="Phobius"/>
    </source>
</evidence>
<protein>
    <submittedName>
        <fullName evidence="12">Transmembrane protein 43 family protein</fullName>
    </submittedName>
</protein>
<comment type="subcellular location">
    <subcellularLocation>
        <location evidence="1">Endomembrane system</location>
        <topology evidence="1">Multi-pass membrane protein</topology>
    </subcellularLocation>
    <subcellularLocation>
        <location evidence="3">Endoplasmic reticulum membrane</location>
    </subcellularLocation>
    <subcellularLocation>
        <location evidence="2">Nucleus envelope</location>
    </subcellularLocation>
</comment>
<evidence type="ECO:0000256" key="4">
    <source>
        <dbReference type="ARBA" id="ARBA00006627"/>
    </source>
</evidence>
<evidence type="ECO:0000256" key="8">
    <source>
        <dbReference type="ARBA" id="ARBA00023136"/>
    </source>
</evidence>
<comment type="similarity">
    <text evidence="4">Belongs to the TMEM43 family.</text>
</comment>
<organism evidence="12 13">
    <name type="scientific">Skeletonema marinoi</name>
    <dbReference type="NCBI Taxonomy" id="267567"/>
    <lineage>
        <taxon>Eukaryota</taxon>
        <taxon>Sar</taxon>
        <taxon>Stramenopiles</taxon>
        <taxon>Ochrophyta</taxon>
        <taxon>Bacillariophyta</taxon>
        <taxon>Coscinodiscophyceae</taxon>
        <taxon>Thalassiosirophycidae</taxon>
        <taxon>Thalassiosirales</taxon>
        <taxon>Skeletonemataceae</taxon>
        <taxon>Skeletonema</taxon>
        <taxon>Skeletonema marinoi-dohrnii complex</taxon>
    </lineage>
</organism>
<dbReference type="GO" id="GO:0005789">
    <property type="term" value="C:endoplasmic reticulum membrane"/>
    <property type="evidence" value="ECO:0007669"/>
    <property type="project" value="UniProtKB-SubCell"/>
</dbReference>
<feature type="transmembrane region" description="Helical" evidence="11">
    <location>
        <begin position="28"/>
        <end position="50"/>
    </location>
</feature>
<dbReference type="InterPro" id="IPR012430">
    <property type="entry name" value="TMEM43_fam"/>
</dbReference>
<keyword evidence="7 11" id="KW-1133">Transmembrane helix</keyword>
<evidence type="ECO:0000256" key="9">
    <source>
        <dbReference type="ARBA" id="ARBA00023242"/>
    </source>
</evidence>
<dbReference type="GO" id="GO:0006629">
    <property type="term" value="P:lipid metabolic process"/>
    <property type="evidence" value="ECO:0007669"/>
    <property type="project" value="TreeGrafter"/>
</dbReference>
<feature type="region of interest" description="Disordered" evidence="10">
    <location>
        <begin position="207"/>
        <end position="236"/>
    </location>
</feature>
<keyword evidence="6" id="KW-0256">Endoplasmic reticulum</keyword>
<keyword evidence="13" id="KW-1185">Reference proteome</keyword>
<reference evidence="12" key="1">
    <citation type="submission" date="2023-06" db="EMBL/GenBank/DDBJ databases">
        <title>Survivors Of The Sea: Transcriptome response of Skeletonema marinoi to long-term dormancy.</title>
        <authorList>
            <person name="Pinder M.I.M."/>
            <person name="Kourtchenko O."/>
            <person name="Robertson E.K."/>
            <person name="Larsson T."/>
            <person name="Maumus F."/>
            <person name="Osuna-Cruz C.M."/>
            <person name="Vancaester E."/>
            <person name="Stenow R."/>
            <person name="Vandepoele K."/>
            <person name="Ploug H."/>
            <person name="Bruchert V."/>
            <person name="Godhe A."/>
            <person name="Topel M."/>
        </authorList>
    </citation>
    <scope>NUCLEOTIDE SEQUENCE</scope>
    <source>
        <strain evidence="12">R05AC</strain>
    </source>
</reference>
<evidence type="ECO:0000313" key="13">
    <source>
        <dbReference type="Proteomes" id="UP001224775"/>
    </source>
</evidence>
<accession>A0AAD8Y6Q4</accession>
<feature type="transmembrane region" description="Helical" evidence="11">
    <location>
        <begin position="448"/>
        <end position="469"/>
    </location>
</feature>
<sequence length="516" mass="57392">MSRGMNTMPTIRRGRTYVQVGANDKRGISGFCSVIFIILLLTVPPIFLLASERSRHTRYITLSDALNSDVIELNQKSIDESDLHSIPPGTLVHGTSTHIETLASDHEMNIGIPGALTLHRNTEYCQWQEIQHQDCQTCKRTVKARDGSTKEESYQCNCITTYNYIKGWKNRKIDSFLFNQPGAHHNPQRDPMPSTTFVGEDVTLEFDGDVTTDDNDKSNSNPTSPSVSTKLDPTMLSNGVRNQPWRNVDFVPQGKAPPPSFFSRYFSDRTRYEPLQLLKNTPTSPAAIEDNFVYVGQGGYFFSPYESSTASKLFNYFAQYLEGSLFDYQLGDLVGALASCTAGDIRFYYSVKDPNEISVLGQVREANGAVQITPRVLQGVGNEKDSSIGLVHSGKHSAQDMLLAEDSDSRFKATVMRAIFFLWSIAASRLVGVAFGREIGDSSFSVKIEAAISLFAVLIGWLWLSIWGSSVHTYASLSRACSWPICHTTLQLRREVVVGILLSGPRLQNGPILRLR</sequence>
<dbReference type="PANTHER" id="PTHR13416:SF2">
    <property type="entry name" value="TRANSMEMBRANE PROTEIN 43"/>
    <property type="match status" value="1"/>
</dbReference>